<accession>A0A1G7YB66</accession>
<sequence length="367" mass="39071">MGEASAGGCGLVRPRLKPALRRVQRDAGTLQIGVHPRRAVMLSDLVPEVRELVERLDGTRNLAQVLDNAEAKGFGKEQMETLVALLDARGLLDDAATSPEPLRPLTLAERDRLRPELDAVSLRAGVRDGGMAVLAGRREAHVRIYGAGRVGAQVAALLAASGVGNICVVDPQAARRLDVVPGGLDWSEVGSPRHEGAVAVARRIAPGVNAWSGARAAHLRDGAVAPDLAVLAPVSPLDALLVDDLLERRIPHLLTSAYEGYGSVGPLVLPGRTACIHCMELTRRDRDPTWPIVAARLGGFPPGEIACDAVLSTLVAAEATGHALAFLDGRPPIVTNSTVDVLPDWRWGQRRWDRHPQCPCTEISASR</sequence>
<gene>
    <name evidence="2" type="ORF">SAMN05421505_109179</name>
</gene>
<reference evidence="2" key="1">
    <citation type="submission" date="2016-10" db="EMBL/GenBank/DDBJ databases">
        <authorList>
            <person name="de Groot N.N."/>
        </authorList>
    </citation>
    <scope>NUCLEOTIDE SEQUENCE [LARGE SCALE GENOMIC DNA]</scope>
    <source>
        <strain evidence="2">CPCC 201354</strain>
    </source>
</reference>
<feature type="domain" description="THIF-type NAD/FAD binding fold" evidence="1">
    <location>
        <begin position="138"/>
        <end position="333"/>
    </location>
</feature>
<evidence type="ECO:0000313" key="3">
    <source>
        <dbReference type="Proteomes" id="UP000198923"/>
    </source>
</evidence>
<dbReference type="EMBL" id="FNCN01000009">
    <property type="protein sequence ID" value="SDG93701.1"/>
    <property type="molecule type" value="Genomic_DNA"/>
</dbReference>
<dbReference type="Gene3D" id="3.40.50.720">
    <property type="entry name" value="NAD(P)-binding Rossmann-like Domain"/>
    <property type="match status" value="1"/>
</dbReference>
<protein>
    <submittedName>
        <fullName evidence="2">Molybdopterin or thiamine biosynthesis adenylyltransferase</fullName>
    </submittedName>
</protein>
<dbReference type="InterPro" id="IPR000594">
    <property type="entry name" value="ThiF_NAD_FAD-bd"/>
</dbReference>
<dbReference type="GO" id="GO:0016779">
    <property type="term" value="F:nucleotidyltransferase activity"/>
    <property type="evidence" value="ECO:0007669"/>
    <property type="project" value="UniProtKB-KW"/>
</dbReference>
<keyword evidence="2" id="KW-0808">Transferase</keyword>
<dbReference type="Proteomes" id="UP000198923">
    <property type="component" value="Unassembled WGS sequence"/>
</dbReference>
<dbReference type="STRING" id="504805.SAMN05421505_109179"/>
<evidence type="ECO:0000259" key="1">
    <source>
        <dbReference type="Pfam" id="PF00899"/>
    </source>
</evidence>
<evidence type="ECO:0000313" key="2">
    <source>
        <dbReference type="EMBL" id="SDG93701.1"/>
    </source>
</evidence>
<keyword evidence="3" id="KW-1185">Reference proteome</keyword>
<dbReference type="SUPFAM" id="SSF69572">
    <property type="entry name" value="Activating enzymes of the ubiquitin-like proteins"/>
    <property type="match status" value="1"/>
</dbReference>
<keyword evidence="2" id="KW-0548">Nucleotidyltransferase</keyword>
<name>A0A1G7YB66_9ACTN</name>
<dbReference type="GO" id="GO:0008641">
    <property type="term" value="F:ubiquitin-like modifier activating enzyme activity"/>
    <property type="evidence" value="ECO:0007669"/>
    <property type="project" value="InterPro"/>
</dbReference>
<dbReference type="AlphaFoldDB" id="A0A1G7YB66"/>
<dbReference type="Pfam" id="PF00899">
    <property type="entry name" value="ThiF"/>
    <property type="match status" value="1"/>
</dbReference>
<organism evidence="2 3">
    <name type="scientific">Sinosporangium album</name>
    <dbReference type="NCBI Taxonomy" id="504805"/>
    <lineage>
        <taxon>Bacteria</taxon>
        <taxon>Bacillati</taxon>
        <taxon>Actinomycetota</taxon>
        <taxon>Actinomycetes</taxon>
        <taxon>Streptosporangiales</taxon>
        <taxon>Streptosporangiaceae</taxon>
        <taxon>Sinosporangium</taxon>
    </lineage>
</organism>
<dbReference type="InterPro" id="IPR035985">
    <property type="entry name" value="Ubiquitin-activating_enz"/>
</dbReference>
<proteinExistence type="predicted"/>